<evidence type="ECO:0000313" key="3">
    <source>
        <dbReference type="EMBL" id="QFG01281.1"/>
    </source>
</evidence>
<keyword evidence="3" id="KW-0614">Plasmid</keyword>
<evidence type="ECO:0000256" key="1">
    <source>
        <dbReference type="SAM" id="Coils"/>
    </source>
</evidence>
<protein>
    <submittedName>
        <fullName evidence="3">Uncharacterized protein</fullName>
    </submittedName>
</protein>
<feature type="coiled-coil region" evidence="1">
    <location>
        <begin position="92"/>
        <end position="119"/>
    </location>
</feature>
<dbReference type="RefSeq" id="WP_151702152.1">
    <property type="nucleotide sequence ID" value="NZ_CP031224.1"/>
</dbReference>
<proteinExistence type="predicted"/>
<dbReference type="KEGG" id="psyo:PB01_20845"/>
<evidence type="ECO:0000256" key="2">
    <source>
        <dbReference type="SAM" id="MobiDB-lite"/>
    </source>
</evidence>
<reference evidence="3 4" key="1">
    <citation type="submission" date="2018-07" db="EMBL/GenBank/DDBJ databases">
        <title>Complete genome sequence of Psychrobacillus sp. PB01, isolated from iceberg, and comparative genome analysis of Psychrobacillus strains.</title>
        <authorList>
            <person name="Lee P.C."/>
        </authorList>
    </citation>
    <scope>NUCLEOTIDE SEQUENCE [LARGE SCALE GENOMIC DNA]</scope>
    <source>
        <strain evidence="3 4">PB01</strain>
        <plasmid evidence="4">ppb01</plasmid>
    </source>
</reference>
<keyword evidence="1" id="KW-0175">Coiled coil</keyword>
<sequence length="293" mass="33798">MADKTFGVKVSEEMYEKAKLVIDESGVSAKDWFEKAIALYETNSIKLGSTDYTQDLTELESHTTRIYELIVNMMKRSVYLKEDAVKEIATKLESKEAIITDFQQKNAALKEQVIQKHEETVALQEQLKQLNESFETNQTMLENNQALIIEYKEKNDVLNGLVAQYKGYGDENEALKVELSEVQSTLTVRAVTAEQQANEFAKNLEDAIADAQKAQTQYKENLQMSIEKKDIEREKALLDLERQQQEKLAKQNVTHNEEIRSLYDEVAELRKVNEQNREKHQAEIDALKKQKDK</sequence>
<dbReference type="EMBL" id="CP031224">
    <property type="protein sequence ID" value="QFG01281.1"/>
    <property type="molecule type" value="Genomic_DNA"/>
</dbReference>
<accession>A0A5J6STS0</accession>
<feature type="region of interest" description="Disordered" evidence="2">
    <location>
        <begin position="273"/>
        <end position="293"/>
    </location>
</feature>
<gene>
    <name evidence="3" type="ORF">PB01_20845</name>
</gene>
<keyword evidence="4" id="KW-1185">Reference proteome</keyword>
<name>A0A5J6STS0_9BACI</name>
<evidence type="ECO:0000313" key="4">
    <source>
        <dbReference type="Proteomes" id="UP000325517"/>
    </source>
</evidence>
<dbReference type="OrthoDB" id="1902246at2"/>
<organism evidence="3 4">
    <name type="scientific">Psychrobacillus glaciei</name>
    <dbReference type="NCBI Taxonomy" id="2283160"/>
    <lineage>
        <taxon>Bacteria</taxon>
        <taxon>Bacillati</taxon>
        <taxon>Bacillota</taxon>
        <taxon>Bacilli</taxon>
        <taxon>Bacillales</taxon>
        <taxon>Bacillaceae</taxon>
        <taxon>Psychrobacillus</taxon>
    </lineage>
</organism>
<dbReference type="AlphaFoldDB" id="A0A5J6STS0"/>
<geneLocation type="plasmid" evidence="4">
    <name>ppb01</name>
</geneLocation>
<dbReference type="Proteomes" id="UP000325517">
    <property type="component" value="Plasmid pPB01"/>
</dbReference>